<evidence type="ECO:0000256" key="12">
    <source>
        <dbReference type="PIRSR" id="PIRSR601461-2"/>
    </source>
</evidence>
<dbReference type="Pfam" id="PF00026">
    <property type="entry name" value="Asp"/>
    <property type="match status" value="1"/>
</dbReference>
<keyword evidence="17" id="KW-1185">Reference proteome</keyword>
<evidence type="ECO:0000256" key="14">
    <source>
        <dbReference type="SAM" id="SignalP"/>
    </source>
</evidence>
<organism evidence="16 17">
    <name type="scientific">Magnusiomyces paraingens</name>
    <dbReference type="NCBI Taxonomy" id="2606893"/>
    <lineage>
        <taxon>Eukaryota</taxon>
        <taxon>Fungi</taxon>
        <taxon>Dikarya</taxon>
        <taxon>Ascomycota</taxon>
        <taxon>Saccharomycotina</taxon>
        <taxon>Dipodascomycetes</taxon>
        <taxon>Dipodascales</taxon>
        <taxon>Dipodascaceae</taxon>
        <taxon>Magnusiomyces</taxon>
    </lineage>
</organism>
<evidence type="ECO:0000256" key="10">
    <source>
        <dbReference type="ARBA" id="ARBA00042718"/>
    </source>
</evidence>
<evidence type="ECO:0000313" key="16">
    <source>
        <dbReference type="EMBL" id="VVT46502.1"/>
    </source>
</evidence>
<feature type="active site" evidence="11">
    <location>
        <position position="292"/>
    </location>
</feature>
<dbReference type="PRINTS" id="PR00792">
    <property type="entry name" value="PEPSIN"/>
</dbReference>
<protein>
    <recommendedName>
        <fullName evidence="10">Aspartate protease</fullName>
    </recommendedName>
</protein>
<dbReference type="OrthoDB" id="771136at2759"/>
<evidence type="ECO:0000259" key="15">
    <source>
        <dbReference type="PROSITE" id="PS51767"/>
    </source>
</evidence>
<name>A0A5E8B4Q2_9ASCO</name>
<evidence type="ECO:0000256" key="6">
    <source>
        <dbReference type="ARBA" id="ARBA00022750"/>
    </source>
</evidence>
<keyword evidence="5 14" id="KW-0732">Signal</keyword>
<reference evidence="16 17" key="1">
    <citation type="submission" date="2019-09" db="EMBL/GenBank/DDBJ databases">
        <authorList>
            <person name="Brejova B."/>
        </authorList>
    </citation>
    <scope>NUCLEOTIDE SEQUENCE [LARGE SCALE GENOMIC DNA]</scope>
</reference>
<dbReference type="PROSITE" id="PS00141">
    <property type="entry name" value="ASP_PROTEASE"/>
    <property type="match status" value="2"/>
</dbReference>
<comment type="similarity">
    <text evidence="2 13">Belongs to the peptidase A1 family.</text>
</comment>
<dbReference type="PROSITE" id="PS51767">
    <property type="entry name" value="PEPTIDASE_A1"/>
    <property type="match status" value="1"/>
</dbReference>
<dbReference type="GO" id="GO:0000324">
    <property type="term" value="C:fungal-type vacuole"/>
    <property type="evidence" value="ECO:0007669"/>
    <property type="project" value="TreeGrafter"/>
</dbReference>
<dbReference type="PANTHER" id="PTHR47966">
    <property type="entry name" value="BETA-SITE APP-CLEAVING ENZYME, ISOFORM A-RELATED"/>
    <property type="match status" value="1"/>
</dbReference>
<feature type="domain" description="Peptidase A1" evidence="15">
    <location>
        <begin position="89"/>
        <end position="400"/>
    </location>
</feature>
<comment type="subcellular location">
    <subcellularLocation>
        <location evidence="1">Vacuole</location>
    </subcellularLocation>
</comment>
<keyword evidence="6 13" id="KW-0064">Aspartyl protease</keyword>
<evidence type="ECO:0000256" key="3">
    <source>
        <dbReference type="ARBA" id="ARBA00022554"/>
    </source>
</evidence>
<dbReference type="InterPro" id="IPR021109">
    <property type="entry name" value="Peptidase_aspartic_dom_sf"/>
</dbReference>
<keyword evidence="4 13" id="KW-0645">Protease</keyword>
<dbReference type="GeneID" id="43580068"/>
<evidence type="ECO:0000256" key="5">
    <source>
        <dbReference type="ARBA" id="ARBA00022729"/>
    </source>
</evidence>
<keyword evidence="8 12" id="KW-1015">Disulfide bond</keyword>
<dbReference type="AlphaFoldDB" id="A0A5E8B4Q2"/>
<proteinExistence type="inferred from homology"/>
<dbReference type="Gene3D" id="2.40.70.10">
    <property type="entry name" value="Acid Proteases"/>
    <property type="match status" value="2"/>
</dbReference>
<feature type="signal peptide" evidence="14">
    <location>
        <begin position="1"/>
        <end position="18"/>
    </location>
</feature>
<evidence type="ECO:0000256" key="9">
    <source>
        <dbReference type="ARBA" id="ARBA00023180"/>
    </source>
</evidence>
<evidence type="ECO:0000256" key="4">
    <source>
        <dbReference type="ARBA" id="ARBA00022670"/>
    </source>
</evidence>
<keyword evidence="3" id="KW-0926">Vacuole</keyword>
<dbReference type="PANTHER" id="PTHR47966:SF51">
    <property type="entry name" value="BETA-SITE APP-CLEAVING ENZYME, ISOFORM A-RELATED"/>
    <property type="match status" value="1"/>
</dbReference>
<dbReference type="RefSeq" id="XP_031851859.1">
    <property type="nucleotide sequence ID" value="XM_031995968.1"/>
</dbReference>
<accession>A0A5E8B4Q2</accession>
<dbReference type="GO" id="GO:0051603">
    <property type="term" value="P:proteolysis involved in protein catabolic process"/>
    <property type="evidence" value="ECO:0007669"/>
    <property type="project" value="TreeGrafter"/>
</dbReference>
<dbReference type="SUPFAM" id="SSF50630">
    <property type="entry name" value="Acid proteases"/>
    <property type="match status" value="1"/>
</dbReference>
<evidence type="ECO:0000256" key="13">
    <source>
        <dbReference type="RuleBase" id="RU000454"/>
    </source>
</evidence>
<dbReference type="GO" id="GO:0004190">
    <property type="term" value="F:aspartic-type endopeptidase activity"/>
    <property type="evidence" value="ECO:0007669"/>
    <property type="project" value="UniProtKB-KW"/>
</dbReference>
<evidence type="ECO:0000256" key="2">
    <source>
        <dbReference type="ARBA" id="ARBA00007447"/>
    </source>
</evidence>
<dbReference type="InterPro" id="IPR001461">
    <property type="entry name" value="Aspartic_peptidase_A1"/>
</dbReference>
<sequence>MKLTAITLASTLAGSALAGVHKVDIKKMDTNARYHGEAFQDHLRSLGQKYMGLAQKYGAKDSQVPFIGNNVNADGDYSVPLGNYLNVQYFADITLGTPPQAFKVVLDTGSSNLWVPGADCNSIACFLHSRYDSSESSSYKANGTEFSIQYGSGSVSGFISQDTLTLGDLVIPKQDFGEATNEPGLAFAFGKFDGILGLGFDSISVNHVVPPFYNALNQGLLDEPVFSFKLGDADKDASDGGTFTIGGTDKSLYTGDITWLPLRRKAYWEVKFDAISLGGETAELENTGAVVDTGTSLLTFPSALAEMINSQIGATKGWNGQYTVDCASRESLPDLTFNFDGFNFTLTGFEYTLEVSGSCISAITPMDFPEPVGPLSIVGDAFLRKYYSIYDYGKSAVGLAKAA</sequence>
<evidence type="ECO:0000256" key="7">
    <source>
        <dbReference type="ARBA" id="ARBA00022801"/>
    </source>
</evidence>
<dbReference type="InterPro" id="IPR033121">
    <property type="entry name" value="PEPTIDASE_A1"/>
</dbReference>
<feature type="active site" evidence="11">
    <location>
        <position position="107"/>
    </location>
</feature>
<dbReference type="InterPro" id="IPR001969">
    <property type="entry name" value="Aspartic_peptidase_AS"/>
</dbReference>
<dbReference type="Proteomes" id="UP000398389">
    <property type="component" value="Unassembled WGS sequence"/>
</dbReference>
<evidence type="ECO:0000256" key="8">
    <source>
        <dbReference type="ARBA" id="ARBA00023157"/>
    </source>
</evidence>
<feature type="chain" id="PRO_5023001600" description="Aspartate protease" evidence="14">
    <location>
        <begin position="19"/>
        <end position="403"/>
    </location>
</feature>
<keyword evidence="9" id="KW-0325">Glycoprotein</keyword>
<keyword evidence="7 13" id="KW-0378">Hydrolase</keyword>
<evidence type="ECO:0000256" key="11">
    <source>
        <dbReference type="PIRSR" id="PIRSR601461-1"/>
    </source>
</evidence>
<evidence type="ECO:0000313" key="17">
    <source>
        <dbReference type="Proteomes" id="UP000398389"/>
    </source>
</evidence>
<feature type="disulfide bond" evidence="12">
    <location>
        <begin position="120"/>
        <end position="125"/>
    </location>
</feature>
<feature type="disulfide bond" evidence="12">
    <location>
        <begin position="326"/>
        <end position="359"/>
    </location>
</feature>
<dbReference type="EMBL" id="CABVLU010000001">
    <property type="protein sequence ID" value="VVT46502.1"/>
    <property type="molecule type" value="Genomic_DNA"/>
</dbReference>
<dbReference type="FunFam" id="2.40.70.10:FF:000036">
    <property type="entry name" value="Vacuolar aspartic protease"/>
    <property type="match status" value="1"/>
</dbReference>
<gene>
    <name evidence="16" type="ORF">SAPINGB_P001245</name>
</gene>
<evidence type="ECO:0000256" key="1">
    <source>
        <dbReference type="ARBA" id="ARBA00004116"/>
    </source>
</evidence>
<dbReference type="FunFam" id="2.40.70.10:FF:000002">
    <property type="entry name" value="Vacuolar aspartic proteinase"/>
    <property type="match status" value="1"/>
</dbReference>